<dbReference type="Proteomes" id="UP000023152">
    <property type="component" value="Unassembled WGS sequence"/>
</dbReference>
<dbReference type="PANTHER" id="PTHR38899:SF1">
    <property type="entry name" value="PROTEIN KINASE"/>
    <property type="match status" value="1"/>
</dbReference>
<evidence type="ECO:0000313" key="2">
    <source>
        <dbReference type="Proteomes" id="UP000023152"/>
    </source>
</evidence>
<sequence>MTSYAKNEISDIDGTDVKIDMGNKLADVANMKNMSRNVVERTNTSMSETPKAREQKTHKILILDWDNTILPSDYLEHLGYKADNADKGLPVELSVLEAQVCRLLTVAIDELSCDNVIVMTNAKKGWVELSALRFLPQSVRLLKRLHILSARSMFEAKYPQAFQWKHRCMHYIMQKCWKATLPCLDAENLKHVMKIHMQSYLLHLQLLHTKSSSGLERNILKSIESDKENVSLAVHTKMQCDKTKDQLMESLSSVSLLSMQHNKYVDELRVFFKKYINIYIIFFLCVKMCSEFFFNVCLFEPLKKREEVKEKGRECADKFVQHKEAKHYHIISVGDSWAERNACLVFGDILSNVFVKSIKLRERPSIQHVIQQLQQLTSLLPHIIQQQSNLDYFMP</sequence>
<dbReference type="PANTHER" id="PTHR38899">
    <property type="entry name" value="DOMAIN OOKINETE PROTEIN, PUTATIVE-RELATED"/>
    <property type="match status" value="1"/>
</dbReference>
<protein>
    <submittedName>
        <fullName evidence="1">Uncharacterized protein</fullName>
    </submittedName>
</protein>
<comment type="caution">
    <text evidence="1">The sequence shown here is derived from an EMBL/GenBank/DDBJ whole genome shotgun (WGS) entry which is preliminary data.</text>
</comment>
<name>X6M168_RETFI</name>
<proteinExistence type="predicted"/>
<reference evidence="1 2" key="1">
    <citation type="journal article" date="2013" name="Curr. Biol.">
        <title>The Genome of the Foraminiferan Reticulomyxa filosa.</title>
        <authorList>
            <person name="Glockner G."/>
            <person name="Hulsmann N."/>
            <person name="Schleicher M."/>
            <person name="Noegel A.A."/>
            <person name="Eichinger L."/>
            <person name="Gallinger C."/>
            <person name="Pawlowski J."/>
            <person name="Sierra R."/>
            <person name="Euteneuer U."/>
            <person name="Pillet L."/>
            <person name="Moustafa A."/>
            <person name="Platzer M."/>
            <person name="Groth M."/>
            <person name="Szafranski K."/>
            <person name="Schliwa M."/>
        </authorList>
    </citation>
    <scope>NUCLEOTIDE SEQUENCE [LARGE SCALE GENOMIC DNA]</scope>
</reference>
<dbReference type="EMBL" id="ASPP01026239">
    <property type="protein sequence ID" value="ETO07351.1"/>
    <property type="molecule type" value="Genomic_DNA"/>
</dbReference>
<accession>X6M168</accession>
<dbReference type="AlphaFoldDB" id="X6M168"/>
<organism evidence="1 2">
    <name type="scientific">Reticulomyxa filosa</name>
    <dbReference type="NCBI Taxonomy" id="46433"/>
    <lineage>
        <taxon>Eukaryota</taxon>
        <taxon>Sar</taxon>
        <taxon>Rhizaria</taxon>
        <taxon>Retaria</taxon>
        <taxon>Foraminifera</taxon>
        <taxon>Monothalamids</taxon>
        <taxon>Reticulomyxidae</taxon>
        <taxon>Reticulomyxa</taxon>
    </lineage>
</organism>
<keyword evidence="2" id="KW-1185">Reference proteome</keyword>
<gene>
    <name evidence="1" type="ORF">RFI_30043</name>
</gene>
<evidence type="ECO:0000313" key="1">
    <source>
        <dbReference type="EMBL" id="ETO07351.1"/>
    </source>
</evidence>
<dbReference type="OrthoDB" id="443932at2759"/>